<sequence>MKLEKMEEFFDSRLDGYEDHELFPLLTEGMESIIGLTLHYPYINLWDTL</sequence>
<evidence type="ECO:0000313" key="2">
    <source>
        <dbReference type="Proteomes" id="UP000231092"/>
    </source>
</evidence>
<dbReference type="AlphaFoldDB" id="A0A2M8Z1R9"/>
<dbReference type="EMBL" id="PGET01000001">
    <property type="protein sequence ID" value="PJJ27373.1"/>
    <property type="molecule type" value="Genomic_DNA"/>
</dbReference>
<organism evidence="1 2">
    <name type="scientific">[Clostridium] celerecrescens 18A</name>
    <dbReference type="NCBI Taxonomy" id="1286362"/>
    <lineage>
        <taxon>Bacteria</taxon>
        <taxon>Bacillati</taxon>
        <taxon>Bacillota</taxon>
        <taxon>Clostridia</taxon>
        <taxon>Lachnospirales</taxon>
        <taxon>Lachnospiraceae</taxon>
        <taxon>Lacrimispora</taxon>
    </lineage>
</organism>
<accession>A0A2M8Z1R9</accession>
<proteinExistence type="predicted"/>
<evidence type="ECO:0000313" key="1">
    <source>
        <dbReference type="EMBL" id="PJJ27373.1"/>
    </source>
</evidence>
<name>A0A2M8Z1R9_9FIRM</name>
<gene>
    <name evidence="1" type="ORF">H171_0838</name>
</gene>
<protein>
    <submittedName>
        <fullName evidence="1">Uncharacterized protein</fullName>
    </submittedName>
</protein>
<reference evidence="1 2" key="1">
    <citation type="submission" date="2017-11" db="EMBL/GenBank/DDBJ databases">
        <title>Understudied soil microbes with underappreciated capabilities: Untangling the Clostridium saccharolyticum group.</title>
        <authorList>
            <person name="Leschine S."/>
        </authorList>
    </citation>
    <scope>NUCLEOTIDE SEQUENCE [LARGE SCALE GENOMIC DNA]</scope>
    <source>
        <strain evidence="1 2">18A</strain>
    </source>
</reference>
<dbReference type="Proteomes" id="UP000231092">
    <property type="component" value="Unassembled WGS sequence"/>
</dbReference>
<comment type="caution">
    <text evidence="1">The sequence shown here is derived from an EMBL/GenBank/DDBJ whole genome shotgun (WGS) entry which is preliminary data.</text>
</comment>